<reference evidence="1" key="1">
    <citation type="submission" date="2022-06" db="EMBL/GenBank/DDBJ databases">
        <title>Draft genome sequences of Pectobacterium carotovorum subsp. carotovorum str. NBRC12380.</title>
        <authorList>
            <person name="Wakabayashi Y."/>
            <person name="Kojima K."/>
        </authorList>
    </citation>
    <scope>NUCLEOTIDE SEQUENCE</scope>
    <source>
        <strain evidence="1">NBRC 12380</strain>
    </source>
</reference>
<proteinExistence type="predicted"/>
<dbReference type="Proteomes" id="UP001058167">
    <property type="component" value="Unassembled WGS sequence"/>
</dbReference>
<name>A0AAI9KZ74_PECCC</name>
<organism evidence="2 4">
    <name type="scientific">Pectobacterium carotovorum subsp. carotovorum</name>
    <name type="common">Erwinia carotovora subsp. carotovora</name>
    <dbReference type="NCBI Taxonomy" id="555"/>
    <lineage>
        <taxon>Bacteria</taxon>
        <taxon>Pseudomonadati</taxon>
        <taxon>Pseudomonadota</taxon>
        <taxon>Gammaproteobacteria</taxon>
        <taxon>Enterobacterales</taxon>
        <taxon>Pectobacteriaceae</taxon>
        <taxon>Pectobacterium</taxon>
    </lineage>
</organism>
<dbReference type="Proteomes" id="UP001165145">
    <property type="component" value="Unassembled WGS sequence"/>
</dbReference>
<dbReference type="EMBL" id="BRLF01000002">
    <property type="protein sequence ID" value="GKX46415.1"/>
    <property type="molecule type" value="Genomic_DNA"/>
</dbReference>
<dbReference type="EMBL" id="BSRL01000002">
    <property type="protein sequence ID" value="GLV68812.1"/>
    <property type="molecule type" value="Genomic_DNA"/>
</dbReference>
<evidence type="ECO:0000313" key="2">
    <source>
        <dbReference type="EMBL" id="GLV68812.1"/>
    </source>
</evidence>
<sequence>MTGIYIPDTWQNVAGNKLKCALALYWAIAIARMHGSGQRREFYPFYSGVLSHYDGQFTYGRE</sequence>
<evidence type="ECO:0000313" key="4">
    <source>
        <dbReference type="Proteomes" id="UP001165145"/>
    </source>
</evidence>
<dbReference type="AlphaFoldDB" id="A0AAI9KZ74"/>
<keyword evidence="3" id="KW-1185">Reference proteome</keyword>
<reference evidence="2" key="2">
    <citation type="submission" date="2023-02" db="EMBL/GenBank/DDBJ databases">
        <title>Pectobacterium carotovorum subsp. carotovorum NBRC 12380.</title>
        <authorList>
            <person name="Ichikawa N."/>
            <person name="Sato H."/>
            <person name="Tonouchi N."/>
        </authorList>
    </citation>
    <scope>NUCLEOTIDE SEQUENCE</scope>
    <source>
        <strain evidence="2">NBRC 12380</strain>
    </source>
</reference>
<comment type="caution">
    <text evidence="2">The sequence shown here is derived from an EMBL/GenBank/DDBJ whole genome shotgun (WGS) entry which is preliminary data.</text>
</comment>
<evidence type="ECO:0000313" key="3">
    <source>
        <dbReference type="Proteomes" id="UP001058167"/>
    </source>
</evidence>
<accession>A0AAI9KZ74</accession>
<gene>
    <name evidence="2" type="ORF">Pcaca03_12560</name>
    <name evidence="1" type="ORF">SOASR016_11670</name>
</gene>
<evidence type="ECO:0000313" key="1">
    <source>
        <dbReference type="EMBL" id="GKX46415.1"/>
    </source>
</evidence>
<protein>
    <submittedName>
        <fullName evidence="2">Uncharacterized protein</fullName>
    </submittedName>
</protein>